<accession>A0AAV9XAH2</accession>
<evidence type="ECO:0000313" key="3">
    <source>
        <dbReference type="Proteomes" id="UP001365542"/>
    </source>
</evidence>
<proteinExistence type="predicted"/>
<keyword evidence="1" id="KW-0732">Signal</keyword>
<gene>
    <name evidence="2" type="ORF">TWF694_010613</name>
</gene>
<dbReference type="AlphaFoldDB" id="A0AAV9XAH2"/>
<evidence type="ECO:0000313" key="2">
    <source>
        <dbReference type="EMBL" id="KAK6539072.1"/>
    </source>
</evidence>
<keyword evidence="3" id="KW-1185">Reference proteome</keyword>
<dbReference type="Proteomes" id="UP001365542">
    <property type="component" value="Unassembled WGS sequence"/>
</dbReference>
<protein>
    <submittedName>
        <fullName evidence="2">Uncharacterized protein</fullName>
    </submittedName>
</protein>
<feature type="chain" id="PRO_5043429589" evidence="1">
    <location>
        <begin position="22"/>
        <end position="145"/>
    </location>
</feature>
<dbReference type="EMBL" id="JAVHJO010000007">
    <property type="protein sequence ID" value="KAK6539072.1"/>
    <property type="molecule type" value="Genomic_DNA"/>
</dbReference>
<name>A0AAV9XAH2_9PEZI</name>
<sequence length="145" mass="14943">MFFPKSIYMLALALPLAFSAAIPLDKKSHTSGIGAASAHDVYTGPGFVSVEERSIGGGGSGGWGWETHDPNHVDTKRRWNSGGSHWGAAGHDTTHADESKRWIGGGGGGWGAANTHDTNHAGTTKRAIRGGGGGGHWAHGAAVHQ</sequence>
<reference evidence="2 3" key="1">
    <citation type="submission" date="2019-10" db="EMBL/GenBank/DDBJ databases">
        <authorList>
            <person name="Palmer J.M."/>
        </authorList>
    </citation>
    <scope>NUCLEOTIDE SEQUENCE [LARGE SCALE GENOMIC DNA]</scope>
    <source>
        <strain evidence="2 3">TWF694</strain>
    </source>
</reference>
<evidence type="ECO:0000256" key="1">
    <source>
        <dbReference type="SAM" id="SignalP"/>
    </source>
</evidence>
<organism evidence="2 3">
    <name type="scientific">Orbilia ellipsospora</name>
    <dbReference type="NCBI Taxonomy" id="2528407"/>
    <lineage>
        <taxon>Eukaryota</taxon>
        <taxon>Fungi</taxon>
        <taxon>Dikarya</taxon>
        <taxon>Ascomycota</taxon>
        <taxon>Pezizomycotina</taxon>
        <taxon>Orbiliomycetes</taxon>
        <taxon>Orbiliales</taxon>
        <taxon>Orbiliaceae</taxon>
        <taxon>Orbilia</taxon>
    </lineage>
</organism>
<feature type="signal peptide" evidence="1">
    <location>
        <begin position="1"/>
        <end position="21"/>
    </location>
</feature>
<comment type="caution">
    <text evidence="2">The sequence shown here is derived from an EMBL/GenBank/DDBJ whole genome shotgun (WGS) entry which is preliminary data.</text>
</comment>